<comment type="similarity">
    <text evidence="9">Belongs to the DHPS family.</text>
</comment>
<dbReference type="PROSITE" id="PS50972">
    <property type="entry name" value="PTERIN_BINDING"/>
    <property type="match status" value="1"/>
</dbReference>
<dbReference type="GO" id="GO:0004156">
    <property type="term" value="F:dihydropteroate synthase activity"/>
    <property type="evidence" value="ECO:0007669"/>
    <property type="project" value="UniProtKB-EC"/>
</dbReference>
<dbReference type="PROSITE" id="PS00793">
    <property type="entry name" value="DHPS_2"/>
    <property type="match status" value="1"/>
</dbReference>
<comment type="caution">
    <text evidence="11">The sequence shown here is derived from an EMBL/GenBank/DDBJ whole genome shotgun (WGS) entry which is preliminary data.</text>
</comment>
<dbReference type="PANTHER" id="PTHR20941:SF1">
    <property type="entry name" value="FOLIC ACID SYNTHESIS PROTEIN FOL1"/>
    <property type="match status" value="1"/>
</dbReference>
<evidence type="ECO:0000313" key="11">
    <source>
        <dbReference type="EMBL" id="MCP1375070.1"/>
    </source>
</evidence>
<protein>
    <recommendedName>
        <fullName evidence="4 9">Dihydropteroate synthase</fullName>
        <shortName evidence="9">DHPS</shortName>
        <ecNumber evidence="4 9">2.5.1.15</ecNumber>
    </recommendedName>
    <alternativeName>
        <fullName evidence="9">Dihydropteroate pyrophosphorylase</fullName>
    </alternativeName>
</protein>
<comment type="catalytic activity">
    <reaction evidence="1">
        <text>(7,8-dihydropterin-6-yl)methyl diphosphate + 4-aminobenzoate = 7,8-dihydropteroate + diphosphate</text>
        <dbReference type="Rhea" id="RHEA:19949"/>
        <dbReference type="ChEBI" id="CHEBI:17836"/>
        <dbReference type="ChEBI" id="CHEBI:17839"/>
        <dbReference type="ChEBI" id="CHEBI:33019"/>
        <dbReference type="ChEBI" id="CHEBI:72950"/>
        <dbReference type="EC" id="2.5.1.15"/>
    </reaction>
</comment>
<evidence type="ECO:0000256" key="5">
    <source>
        <dbReference type="ARBA" id="ARBA00022679"/>
    </source>
</evidence>
<sequence length="303" mass="32157">MSAADLFATVLDCNGRPLMLDRPRVVGILNVTPDSFSDGGLYADLDAAVAHGLAMVAQGADMLDVGGESTRPGAADVSEQDELARVLPVIEALVARTDKPISIDTSKPEVMRAAVAAGAGMVNDVYALRREGALDAAASLGVPVCIMHMQGEPRGMQDDPRYDDVVGEVHRFLADRLFACELAGIDKRKVLVDPGFGFGKTLEHNLELLRELRRFTDLGSGVYAGLSRKSMIGTITGRSAPADRAAGSVAAALIAVQQGAKLVRVHDVQATVDALAVWHAVDANRPARRKDPAPSMPRWPDDD</sequence>
<comment type="cofactor">
    <cofactor evidence="2 9">
        <name>Mg(2+)</name>
        <dbReference type="ChEBI" id="CHEBI:18420"/>
    </cofactor>
</comment>
<dbReference type="EMBL" id="JAMZEK010000003">
    <property type="protein sequence ID" value="MCP1375070.1"/>
    <property type="molecule type" value="Genomic_DNA"/>
</dbReference>
<dbReference type="Gene3D" id="3.20.20.20">
    <property type="entry name" value="Dihydropteroate synthase-like"/>
    <property type="match status" value="1"/>
</dbReference>
<dbReference type="InterPro" id="IPR011005">
    <property type="entry name" value="Dihydropteroate_synth-like_sf"/>
</dbReference>
<keyword evidence="5 9" id="KW-0808">Transferase</keyword>
<dbReference type="InterPro" id="IPR045031">
    <property type="entry name" value="DHP_synth-like"/>
</dbReference>
<evidence type="ECO:0000256" key="2">
    <source>
        <dbReference type="ARBA" id="ARBA00001946"/>
    </source>
</evidence>
<reference evidence="11 12" key="1">
    <citation type="submission" date="2022-06" db="EMBL/GenBank/DDBJ databases">
        <title>Dyella sp. Sa strain:Sa Genome sequencing.</title>
        <authorList>
            <person name="Park S."/>
        </authorList>
    </citation>
    <scope>NUCLEOTIDE SEQUENCE [LARGE SCALE GENOMIC DNA]</scope>
    <source>
        <strain evidence="11 12">Sa</strain>
    </source>
</reference>
<proteinExistence type="inferred from homology"/>
<evidence type="ECO:0000256" key="3">
    <source>
        <dbReference type="ARBA" id="ARBA00004763"/>
    </source>
</evidence>
<keyword evidence="7 9" id="KW-0460">Magnesium</keyword>
<keyword evidence="6 9" id="KW-0479">Metal-binding</keyword>
<evidence type="ECO:0000256" key="7">
    <source>
        <dbReference type="ARBA" id="ARBA00022842"/>
    </source>
</evidence>
<evidence type="ECO:0000256" key="8">
    <source>
        <dbReference type="ARBA" id="ARBA00022909"/>
    </source>
</evidence>
<dbReference type="SUPFAM" id="SSF51717">
    <property type="entry name" value="Dihydropteroate synthetase-like"/>
    <property type="match status" value="1"/>
</dbReference>
<evidence type="ECO:0000256" key="9">
    <source>
        <dbReference type="RuleBase" id="RU361205"/>
    </source>
</evidence>
<dbReference type="CDD" id="cd00739">
    <property type="entry name" value="DHPS"/>
    <property type="match status" value="1"/>
</dbReference>
<keyword evidence="12" id="KW-1185">Reference proteome</keyword>
<evidence type="ECO:0000256" key="1">
    <source>
        <dbReference type="ARBA" id="ARBA00000012"/>
    </source>
</evidence>
<feature type="domain" description="Pterin-binding" evidence="10">
    <location>
        <begin position="23"/>
        <end position="276"/>
    </location>
</feature>
<dbReference type="Proteomes" id="UP001204615">
    <property type="component" value="Unassembled WGS sequence"/>
</dbReference>
<comment type="pathway">
    <text evidence="3 9">Cofactor biosynthesis; tetrahydrofolate biosynthesis; 7,8-dihydrofolate from 2-amino-4-hydroxy-6-hydroxymethyl-7,8-dihydropteridine diphosphate and 4-aminobenzoate: step 1/2.</text>
</comment>
<comment type="function">
    <text evidence="9">Catalyzes the condensation of para-aminobenzoate (pABA) with 6-hydroxymethyl-7,8-dihydropterin diphosphate (DHPt-PP) to form 7,8-dihydropteroate (H2Pte), the immediate precursor of folate derivatives.</text>
</comment>
<organism evidence="11 12">
    <name type="scientific">Dyella lutea</name>
    <dbReference type="NCBI Taxonomy" id="2950441"/>
    <lineage>
        <taxon>Bacteria</taxon>
        <taxon>Pseudomonadati</taxon>
        <taxon>Pseudomonadota</taxon>
        <taxon>Gammaproteobacteria</taxon>
        <taxon>Lysobacterales</taxon>
        <taxon>Rhodanobacteraceae</taxon>
        <taxon>Dyella</taxon>
    </lineage>
</organism>
<keyword evidence="8 9" id="KW-0289">Folate biosynthesis</keyword>
<dbReference type="InterPro" id="IPR000489">
    <property type="entry name" value="Pterin-binding_dom"/>
</dbReference>
<name>A0ABT1FCH7_9GAMM</name>
<dbReference type="PANTHER" id="PTHR20941">
    <property type="entry name" value="FOLATE SYNTHESIS PROTEINS"/>
    <property type="match status" value="1"/>
</dbReference>
<dbReference type="Pfam" id="PF00809">
    <property type="entry name" value="Pterin_bind"/>
    <property type="match status" value="1"/>
</dbReference>
<dbReference type="RefSeq" id="WP_253567276.1">
    <property type="nucleotide sequence ID" value="NZ_JAMZEK010000003.1"/>
</dbReference>
<evidence type="ECO:0000313" key="12">
    <source>
        <dbReference type="Proteomes" id="UP001204615"/>
    </source>
</evidence>
<gene>
    <name evidence="11" type="primary">folP</name>
    <name evidence="11" type="ORF">NC595_13550</name>
</gene>
<dbReference type="PROSITE" id="PS00792">
    <property type="entry name" value="DHPS_1"/>
    <property type="match status" value="1"/>
</dbReference>
<evidence type="ECO:0000256" key="4">
    <source>
        <dbReference type="ARBA" id="ARBA00012458"/>
    </source>
</evidence>
<evidence type="ECO:0000256" key="6">
    <source>
        <dbReference type="ARBA" id="ARBA00022723"/>
    </source>
</evidence>
<dbReference type="NCBIfam" id="TIGR01496">
    <property type="entry name" value="DHPS"/>
    <property type="match status" value="1"/>
</dbReference>
<dbReference type="EC" id="2.5.1.15" evidence="4 9"/>
<dbReference type="InterPro" id="IPR006390">
    <property type="entry name" value="DHP_synth_dom"/>
</dbReference>
<accession>A0ABT1FCH7</accession>
<evidence type="ECO:0000259" key="10">
    <source>
        <dbReference type="PROSITE" id="PS50972"/>
    </source>
</evidence>